<sequence length="389" mass="42740">MSETPSRRIDRIQPFRVMALLAEARELEQQGRDIVHMEIGEPDFPTPPPVVEAATRAIADGKVHYTPAVGLSALREAIAGFYQDRYGVSVPAQRIVVTPGASGALLLALGVLLEPGQGVMLADPGYPCNRNFAHFLDARVQPVPVQADTGYQLSLALVQQHWQADTRVVMLASPANPTGTLIPSAELEAIIDWVERQGGTVIVDEIYHGLIYGESPPTALGCSERVIVINSFSKYFGMTGWRIGWLVAPGELIPGIDKLAQNLFLSASTPAQHAALAAFEPQTLDILEQRREAFEQRRDFLLPALREIGFDIKVEPQGAFYLYADCRRFTDDSFAFAQALLQEIGVAITPGNDFGDNQPQRHVRFAYTTSLARLQEGVRRLQQRLAPDG</sequence>
<evidence type="ECO:0000313" key="9">
    <source>
        <dbReference type="Proteomes" id="UP000294914"/>
    </source>
</evidence>
<dbReference type="InterPro" id="IPR004839">
    <property type="entry name" value="Aminotransferase_I/II_large"/>
</dbReference>
<dbReference type="OrthoDB" id="9803354at2"/>
<dbReference type="Gene3D" id="3.40.640.10">
    <property type="entry name" value="Type I PLP-dependent aspartate aminotransferase-like (Major domain)"/>
    <property type="match status" value="1"/>
</dbReference>
<dbReference type="NCBIfam" id="NF006514">
    <property type="entry name" value="PRK08960.1"/>
    <property type="match status" value="1"/>
</dbReference>
<dbReference type="NCBIfam" id="NF005601">
    <property type="entry name" value="PRK07337.1"/>
    <property type="match status" value="1"/>
</dbReference>
<evidence type="ECO:0000259" key="7">
    <source>
        <dbReference type="Pfam" id="PF00155"/>
    </source>
</evidence>
<dbReference type="InterPro" id="IPR015424">
    <property type="entry name" value="PyrdxlP-dep_Trfase"/>
</dbReference>
<proteinExistence type="inferred from homology"/>
<reference evidence="8 9" key="1">
    <citation type="submission" date="2019-03" db="EMBL/GenBank/DDBJ databases">
        <title>Genomic Encyclopedia of Type Strains, Phase IV (KMG-IV): sequencing the most valuable type-strain genomes for metagenomic binning, comparative biology and taxonomic classification.</title>
        <authorList>
            <person name="Goeker M."/>
        </authorList>
    </citation>
    <scope>NUCLEOTIDE SEQUENCE [LARGE SCALE GENOMIC DNA]</scope>
    <source>
        <strain evidence="8 9">DSM 16326</strain>
    </source>
</reference>
<evidence type="ECO:0000256" key="4">
    <source>
        <dbReference type="ARBA" id="ARBA00022679"/>
    </source>
</evidence>
<dbReference type="InterPro" id="IPR050596">
    <property type="entry name" value="AspAT/PAT-like"/>
</dbReference>
<dbReference type="InterPro" id="IPR015421">
    <property type="entry name" value="PyrdxlP-dep_Trfase_major"/>
</dbReference>
<keyword evidence="9" id="KW-1185">Reference proteome</keyword>
<evidence type="ECO:0000256" key="2">
    <source>
        <dbReference type="ARBA" id="ARBA00007441"/>
    </source>
</evidence>
<dbReference type="PANTHER" id="PTHR46383:SF2">
    <property type="entry name" value="AMINOTRANSFERASE"/>
    <property type="match status" value="1"/>
</dbReference>
<dbReference type="GO" id="GO:0030170">
    <property type="term" value="F:pyridoxal phosphate binding"/>
    <property type="evidence" value="ECO:0007669"/>
    <property type="project" value="InterPro"/>
</dbReference>
<gene>
    <name evidence="8" type="ORF">EDC23_0973</name>
</gene>
<dbReference type="CDD" id="cd00609">
    <property type="entry name" value="AAT_like"/>
    <property type="match status" value="1"/>
</dbReference>
<evidence type="ECO:0000313" key="8">
    <source>
        <dbReference type="EMBL" id="TDY02598.1"/>
    </source>
</evidence>
<evidence type="ECO:0000256" key="6">
    <source>
        <dbReference type="RuleBase" id="RU000481"/>
    </source>
</evidence>
<comment type="cofactor">
    <cofactor evidence="1 6">
        <name>pyridoxal 5'-phosphate</name>
        <dbReference type="ChEBI" id="CHEBI:597326"/>
    </cofactor>
</comment>
<comment type="similarity">
    <text evidence="2 6">Belongs to the class-I pyridoxal-phosphate-dependent aminotransferase family.</text>
</comment>
<dbReference type="PANTHER" id="PTHR46383">
    <property type="entry name" value="ASPARTATE AMINOTRANSFERASE"/>
    <property type="match status" value="1"/>
</dbReference>
<protein>
    <recommendedName>
        <fullName evidence="6">Aminotransferase</fullName>
        <ecNumber evidence="6">2.6.1.-</ecNumber>
    </recommendedName>
</protein>
<dbReference type="AlphaFoldDB" id="A0A4R8IPX7"/>
<dbReference type="RefSeq" id="WP_134081711.1">
    <property type="nucleotide sequence ID" value="NZ_SOQX01000002.1"/>
</dbReference>
<feature type="domain" description="Aminotransferase class I/classII large" evidence="7">
    <location>
        <begin position="33"/>
        <end position="381"/>
    </location>
</feature>
<keyword evidence="4 6" id="KW-0808">Transferase</keyword>
<dbReference type="GO" id="GO:0008483">
    <property type="term" value="F:transaminase activity"/>
    <property type="evidence" value="ECO:0007669"/>
    <property type="project" value="UniProtKB-KW"/>
</dbReference>
<organism evidence="8 9">
    <name type="scientific">Thiohalophilus thiocyanatoxydans</name>
    <dbReference type="NCBI Taxonomy" id="381308"/>
    <lineage>
        <taxon>Bacteria</taxon>
        <taxon>Pseudomonadati</taxon>
        <taxon>Pseudomonadota</taxon>
        <taxon>Gammaproteobacteria</taxon>
        <taxon>Thiohalomonadales</taxon>
        <taxon>Thiohalophilaceae</taxon>
        <taxon>Thiohalophilus</taxon>
    </lineage>
</organism>
<dbReference type="EC" id="2.6.1.-" evidence="6"/>
<dbReference type="Proteomes" id="UP000294914">
    <property type="component" value="Unassembled WGS sequence"/>
</dbReference>
<evidence type="ECO:0000256" key="3">
    <source>
        <dbReference type="ARBA" id="ARBA00022576"/>
    </source>
</evidence>
<dbReference type="InterPro" id="IPR004838">
    <property type="entry name" value="NHTrfase_class1_PyrdxlP-BS"/>
</dbReference>
<dbReference type="PROSITE" id="PS00105">
    <property type="entry name" value="AA_TRANSFER_CLASS_1"/>
    <property type="match status" value="1"/>
</dbReference>
<evidence type="ECO:0000256" key="5">
    <source>
        <dbReference type="ARBA" id="ARBA00022898"/>
    </source>
</evidence>
<dbReference type="Pfam" id="PF00155">
    <property type="entry name" value="Aminotran_1_2"/>
    <property type="match status" value="1"/>
</dbReference>
<accession>A0A4R8IPX7</accession>
<dbReference type="SUPFAM" id="SSF53383">
    <property type="entry name" value="PLP-dependent transferases"/>
    <property type="match status" value="1"/>
</dbReference>
<keyword evidence="3 6" id="KW-0032">Aminotransferase</keyword>
<keyword evidence="5" id="KW-0663">Pyridoxal phosphate</keyword>
<comment type="caution">
    <text evidence="8">The sequence shown here is derived from an EMBL/GenBank/DDBJ whole genome shotgun (WGS) entry which is preliminary data.</text>
</comment>
<name>A0A4R8IPX7_9GAMM</name>
<dbReference type="GO" id="GO:0006520">
    <property type="term" value="P:amino acid metabolic process"/>
    <property type="evidence" value="ECO:0007669"/>
    <property type="project" value="InterPro"/>
</dbReference>
<dbReference type="EMBL" id="SOQX01000002">
    <property type="protein sequence ID" value="TDY02598.1"/>
    <property type="molecule type" value="Genomic_DNA"/>
</dbReference>
<evidence type="ECO:0000256" key="1">
    <source>
        <dbReference type="ARBA" id="ARBA00001933"/>
    </source>
</evidence>